<dbReference type="InterPro" id="IPR020045">
    <property type="entry name" value="DNA_polI_H3TH"/>
</dbReference>
<dbReference type="InterPro" id="IPR002421">
    <property type="entry name" value="5-3_exonuclease"/>
</dbReference>
<dbReference type="SUPFAM" id="SSF88723">
    <property type="entry name" value="PIN domain-like"/>
    <property type="match status" value="1"/>
</dbReference>
<dbReference type="InterPro" id="IPR008918">
    <property type="entry name" value="HhH2"/>
</dbReference>
<dbReference type="PANTHER" id="PTHR42646:SF2">
    <property type="entry name" value="5'-3' EXONUCLEASE FAMILY PROTEIN"/>
    <property type="match status" value="1"/>
</dbReference>
<dbReference type="CDD" id="cd09898">
    <property type="entry name" value="H3TH_53EXO"/>
    <property type="match status" value="1"/>
</dbReference>
<dbReference type="Proteomes" id="UP000297318">
    <property type="component" value="Unassembled WGS sequence"/>
</dbReference>
<dbReference type="CDD" id="cd09859">
    <property type="entry name" value="PIN_53EXO"/>
    <property type="match status" value="1"/>
</dbReference>
<dbReference type="InterPro" id="IPR029060">
    <property type="entry name" value="PIN-like_dom_sf"/>
</dbReference>
<dbReference type="PANTHER" id="PTHR42646">
    <property type="entry name" value="FLAP ENDONUCLEASE XNI"/>
    <property type="match status" value="1"/>
</dbReference>
<comment type="caution">
    <text evidence="8">The sequence shown here is derived from an EMBL/GenBank/DDBJ whole genome shotgun (WGS) entry which is preliminary data.</text>
</comment>
<organism evidence="8 9">
    <name type="scientific">Serinibacter arcticus</name>
    <dbReference type="NCBI Taxonomy" id="1655435"/>
    <lineage>
        <taxon>Bacteria</taxon>
        <taxon>Bacillati</taxon>
        <taxon>Actinomycetota</taxon>
        <taxon>Actinomycetes</taxon>
        <taxon>Micrococcales</taxon>
        <taxon>Beutenbergiaceae</taxon>
        <taxon>Serinibacter</taxon>
    </lineage>
</organism>
<accession>A0A4Z1E128</accession>
<evidence type="ECO:0000256" key="1">
    <source>
        <dbReference type="ARBA" id="ARBA00022722"/>
    </source>
</evidence>
<reference evidence="8 9" key="1">
    <citation type="submission" date="2018-11" db="EMBL/GenBank/DDBJ databases">
        <title>Complete genome sequencing of the Actinobacteria Serinibacter sp. K3-2.</title>
        <authorList>
            <person name="Rakitin A.L."/>
            <person name="Beletsky A.V."/>
            <person name="Mardanov A.V."/>
            <person name="Ravin N.V."/>
            <person name="Gromova A.S."/>
            <person name="Filippova S.N."/>
            <person name="Gal'Chenko V.F."/>
        </authorList>
    </citation>
    <scope>NUCLEOTIDE SEQUENCE [LARGE SCALE GENOMIC DNA]</scope>
    <source>
        <strain evidence="8 9">K3-2</strain>
    </source>
</reference>
<sequence length="336" mass="34287">MARRLSAVGGTLGAMPALLLLDAASMYFRSFYGVKGEVNAPDGSPVGAVRGFLDAVATLVGSRHPSHVVACWDDDWRPAFRVEAIPSYKAHRVAPGAAGAGGAEEVPDALVPQVGVIAEVLAAVGIARVGAPGCEADDVIGTLATRAVASGSVDAVEIVTGDRDLFQLVDEPATSPSGTPVRVLYTGRGMRNLETIDTARLAEKYGVVDGDAYAAMAALRGDPSDGLPGVAGVGEKTAAGLLGTYGSLDAVVAAAQDASERRMSPSVRGKIVAALGYLAVAPTVVHVLRDAELPAHDSALPAQPQDPETLDALAERWGLTSSVDRLLAALARAHAG</sequence>
<evidence type="ECO:0000256" key="2">
    <source>
        <dbReference type="ARBA" id="ARBA00022801"/>
    </source>
</evidence>
<evidence type="ECO:0000256" key="6">
    <source>
        <dbReference type="ARBA" id="ARBA00050026"/>
    </source>
</evidence>
<keyword evidence="1" id="KW-0540">Nuclease</keyword>
<evidence type="ECO:0000256" key="3">
    <source>
        <dbReference type="ARBA" id="ARBA00022839"/>
    </source>
</evidence>
<comment type="function">
    <text evidence="5">5'-3' exonuclease acting preferentially on double-stranded DNA.</text>
</comment>
<evidence type="ECO:0000313" key="9">
    <source>
        <dbReference type="Proteomes" id="UP000297318"/>
    </source>
</evidence>
<proteinExistence type="predicted"/>
<dbReference type="Pfam" id="PF01367">
    <property type="entry name" value="5_3_exonuc"/>
    <property type="match status" value="1"/>
</dbReference>
<dbReference type="Gene3D" id="1.10.150.20">
    <property type="entry name" value="5' to 3' exonuclease, C-terminal subdomain"/>
    <property type="match status" value="1"/>
</dbReference>
<protein>
    <recommendedName>
        <fullName evidence="6">5'-3' exonuclease</fullName>
    </recommendedName>
</protein>
<dbReference type="SMART" id="SM00279">
    <property type="entry name" value="HhH2"/>
    <property type="match status" value="1"/>
</dbReference>
<evidence type="ECO:0000259" key="7">
    <source>
        <dbReference type="SMART" id="SM00475"/>
    </source>
</evidence>
<evidence type="ECO:0000256" key="4">
    <source>
        <dbReference type="ARBA" id="ARBA00023125"/>
    </source>
</evidence>
<dbReference type="InterPro" id="IPR036279">
    <property type="entry name" value="5-3_exonuclease_C_sf"/>
</dbReference>
<dbReference type="GO" id="GO:0033567">
    <property type="term" value="P:DNA replication, Okazaki fragment processing"/>
    <property type="evidence" value="ECO:0007669"/>
    <property type="project" value="InterPro"/>
</dbReference>
<evidence type="ECO:0000256" key="5">
    <source>
        <dbReference type="ARBA" id="ARBA00049957"/>
    </source>
</evidence>
<feature type="domain" description="5'-3' exonuclease" evidence="7">
    <location>
        <begin position="15"/>
        <end position="301"/>
    </location>
</feature>
<keyword evidence="9" id="KW-1185">Reference proteome</keyword>
<keyword evidence="2" id="KW-0378">Hydrolase</keyword>
<dbReference type="AlphaFoldDB" id="A0A4Z1E128"/>
<dbReference type="Gene3D" id="3.40.50.1010">
    <property type="entry name" value="5'-nuclease"/>
    <property type="match status" value="1"/>
</dbReference>
<evidence type="ECO:0000313" key="8">
    <source>
        <dbReference type="EMBL" id="TGO05614.1"/>
    </source>
</evidence>
<dbReference type="InterPro" id="IPR020046">
    <property type="entry name" value="5-3_exonucl_a-hlix_arch_N"/>
</dbReference>
<dbReference type="InterPro" id="IPR038969">
    <property type="entry name" value="FEN"/>
</dbReference>
<dbReference type="SUPFAM" id="SSF47807">
    <property type="entry name" value="5' to 3' exonuclease, C-terminal subdomain"/>
    <property type="match status" value="1"/>
</dbReference>
<keyword evidence="3" id="KW-0269">Exonuclease</keyword>
<dbReference type="SMART" id="SM00475">
    <property type="entry name" value="53EXOc"/>
    <property type="match status" value="1"/>
</dbReference>
<keyword evidence="4" id="KW-0238">DNA-binding</keyword>
<dbReference type="EMBL" id="RHPJ01000002">
    <property type="protein sequence ID" value="TGO05614.1"/>
    <property type="molecule type" value="Genomic_DNA"/>
</dbReference>
<gene>
    <name evidence="8" type="ORF">SERN_1618</name>
</gene>
<name>A0A4Z1E128_9MICO</name>
<dbReference type="GO" id="GO:0017108">
    <property type="term" value="F:5'-flap endonuclease activity"/>
    <property type="evidence" value="ECO:0007669"/>
    <property type="project" value="InterPro"/>
</dbReference>
<dbReference type="GO" id="GO:0008409">
    <property type="term" value="F:5'-3' exonuclease activity"/>
    <property type="evidence" value="ECO:0007669"/>
    <property type="project" value="InterPro"/>
</dbReference>
<dbReference type="GO" id="GO:0003677">
    <property type="term" value="F:DNA binding"/>
    <property type="evidence" value="ECO:0007669"/>
    <property type="project" value="UniProtKB-KW"/>
</dbReference>
<dbReference type="Pfam" id="PF02739">
    <property type="entry name" value="5_3_exonuc_N"/>
    <property type="match status" value="1"/>
</dbReference>